<dbReference type="GO" id="GO:0043709">
    <property type="term" value="P:cell adhesion involved in single-species biofilm formation"/>
    <property type="evidence" value="ECO:0007669"/>
    <property type="project" value="TreeGrafter"/>
</dbReference>
<proteinExistence type="predicted"/>
<dbReference type="CDD" id="cd01949">
    <property type="entry name" value="GGDEF"/>
    <property type="match status" value="1"/>
</dbReference>
<dbReference type="RefSeq" id="WP_105532670.1">
    <property type="nucleotide sequence ID" value="NZ_PUGF01000014.1"/>
</dbReference>
<dbReference type="GO" id="GO:0005886">
    <property type="term" value="C:plasma membrane"/>
    <property type="evidence" value="ECO:0007669"/>
    <property type="project" value="TreeGrafter"/>
</dbReference>
<name>A0A2S9GX31_9BURK</name>
<dbReference type="AlphaFoldDB" id="A0A2S9GX31"/>
<evidence type="ECO:0000259" key="5">
    <source>
        <dbReference type="PROSITE" id="PS50887"/>
    </source>
</evidence>
<dbReference type="Gene3D" id="3.30.70.270">
    <property type="match status" value="1"/>
</dbReference>
<dbReference type="Pfam" id="PF05228">
    <property type="entry name" value="CHASE4"/>
    <property type="match status" value="1"/>
</dbReference>
<comment type="catalytic activity">
    <reaction evidence="2">
        <text>2 GTP = 3',3'-c-di-GMP + 2 diphosphate</text>
        <dbReference type="Rhea" id="RHEA:24898"/>
        <dbReference type="ChEBI" id="CHEBI:33019"/>
        <dbReference type="ChEBI" id="CHEBI:37565"/>
        <dbReference type="ChEBI" id="CHEBI:58805"/>
        <dbReference type="EC" id="2.7.7.65"/>
    </reaction>
</comment>
<dbReference type="EC" id="2.7.7.65" evidence="1"/>
<dbReference type="SMART" id="SM00267">
    <property type="entry name" value="GGDEF"/>
    <property type="match status" value="1"/>
</dbReference>
<dbReference type="NCBIfam" id="TIGR00254">
    <property type="entry name" value="GGDEF"/>
    <property type="match status" value="1"/>
</dbReference>
<evidence type="ECO:0000259" key="4">
    <source>
        <dbReference type="PROSITE" id="PS50885"/>
    </source>
</evidence>
<keyword evidence="7" id="KW-1185">Reference proteome</keyword>
<dbReference type="PROSITE" id="PS50887">
    <property type="entry name" value="GGDEF"/>
    <property type="match status" value="1"/>
</dbReference>
<dbReference type="Pfam" id="PF00990">
    <property type="entry name" value="GGDEF"/>
    <property type="match status" value="1"/>
</dbReference>
<dbReference type="InterPro" id="IPR029787">
    <property type="entry name" value="Nucleotide_cyclase"/>
</dbReference>
<dbReference type="PROSITE" id="PS50885">
    <property type="entry name" value="HAMP"/>
    <property type="match status" value="1"/>
</dbReference>
<protein>
    <recommendedName>
        <fullName evidence="1">diguanylate cyclase</fullName>
        <ecNumber evidence="1">2.7.7.65</ecNumber>
    </recommendedName>
</protein>
<evidence type="ECO:0000313" key="7">
    <source>
        <dbReference type="Proteomes" id="UP000237839"/>
    </source>
</evidence>
<dbReference type="GO" id="GO:1902201">
    <property type="term" value="P:negative regulation of bacterial-type flagellum-dependent cell motility"/>
    <property type="evidence" value="ECO:0007669"/>
    <property type="project" value="TreeGrafter"/>
</dbReference>
<accession>A0A2S9GX31</accession>
<dbReference type="PANTHER" id="PTHR45138:SF9">
    <property type="entry name" value="DIGUANYLATE CYCLASE DGCM-RELATED"/>
    <property type="match status" value="1"/>
</dbReference>
<dbReference type="EMBL" id="PUGF01000014">
    <property type="protein sequence ID" value="PRC92258.1"/>
    <property type="molecule type" value="Genomic_DNA"/>
</dbReference>
<organism evidence="6 7">
    <name type="scientific">Solimicrobium silvestre</name>
    <dbReference type="NCBI Taxonomy" id="2099400"/>
    <lineage>
        <taxon>Bacteria</taxon>
        <taxon>Pseudomonadati</taxon>
        <taxon>Pseudomonadota</taxon>
        <taxon>Betaproteobacteria</taxon>
        <taxon>Burkholderiales</taxon>
        <taxon>Oxalobacteraceae</taxon>
        <taxon>Solimicrobium</taxon>
    </lineage>
</organism>
<evidence type="ECO:0000256" key="2">
    <source>
        <dbReference type="ARBA" id="ARBA00034247"/>
    </source>
</evidence>
<dbReference type="PANTHER" id="PTHR45138">
    <property type="entry name" value="REGULATORY COMPONENTS OF SENSORY TRANSDUCTION SYSTEM"/>
    <property type="match status" value="1"/>
</dbReference>
<keyword evidence="3" id="KW-0812">Transmembrane</keyword>
<keyword evidence="3" id="KW-0472">Membrane</keyword>
<feature type="transmembrane region" description="Helical" evidence="3">
    <location>
        <begin position="7"/>
        <end position="27"/>
    </location>
</feature>
<comment type="caution">
    <text evidence="6">The sequence shown here is derived from an EMBL/GenBank/DDBJ whole genome shotgun (WGS) entry which is preliminary data.</text>
</comment>
<dbReference type="SUPFAM" id="SSF55073">
    <property type="entry name" value="Nucleotide cyclase"/>
    <property type="match status" value="1"/>
</dbReference>
<feature type="domain" description="GGDEF" evidence="5">
    <location>
        <begin position="385"/>
        <end position="519"/>
    </location>
</feature>
<evidence type="ECO:0000256" key="3">
    <source>
        <dbReference type="SAM" id="Phobius"/>
    </source>
</evidence>
<dbReference type="GO" id="GO:0052621">
    <property type="term" value="F:diguanylate cyclase activity"/>
    <property type="evidence" value="ECO:0007669"/>
    <property type="project" value="UniProtKB-EC"/>
</dbReference>
<dbReference type="OrthoDB" id="9759607at2"/>
<dbReference type="FunFam" id="3.30.70.270:FF:000001">
    <property type="entry name" value="Diguanylate cyclase domain protein"/>
    <property type="match status" value="1"/>
</dbReference>
<dbReference type="InterPro" id="IPR003660">
    <property type="entry name" value="HAMP_dom"/>
</dbReference>
<feature type="domain" description="HAMP" evidence="4">
    <location>
        <begin position="295"/>
        <end position="349"/>
    </location>
</feature>
<gene>
    <name evidence="6" type="ORF">S2091_2917</name>
</gene>
<dbReference type="GO" id="GO:0007165">
    <property type="term" value="P:signal transduction"/>
    <property type="evidence" value="ECO:0007669"/>
    <property type="project" value="InterPro"/>
</dbReference>
<dbReference type="InterPro" id="IPR050469">
    <property type="entry name" value="Diguanylate_Cyclase"/>
</dbReference>
<evidence type="ECO:0000256" key="1">
    <source>
        <dbReference type="ARBA" id="ARBA00012528"/>
    </source>
</evidence>
<dbReference type="InterPro" id="IPR043128">
    <property type="entry name" value="Rev_trsase/Diguanyl_cyclase"/>
</dbReference>
<reference evidence="6 7" key="1">
    <citation type="submission" date="2018-02" db="EMBL/GenBank/DDBJ databases">
        <title>Solimicrobium silvestre gen. nov., sp. nov., isolated from alpine forest soil.</title>
        <authorList>
            <person name="Margesin R."/>
            <person name="Albuquerque L."/>
            <person name="Zhang D.-C."/>
            <person name="Froufe H.J.C."/>
            <person name="Severino R."/>
            <person name="Roxo I."/>
            <person name="Egas C."/>
            <person name="Da Costa M.S."/>
        </authorList>
    </citation>
    <scope>NUCLEOTIDE SEQUENCE [LARGE SCALE GENOMIC DNA]</scope>
    <source>
        <strain evidence="6 7">S20-91</strain>
    </source>
</reference>
<dbReference type="InterPro" id="IPR000160">
    <property type="entry name" value="GGDEF_dom"/>
</dbReference>
<keyword evidence="3" id="KW-1133">Transmembrane helix</keyword>
<dbReference type="Proteomes" id="UP000237839">
    <property type="component" value="Unassembled WGS sequence"/>
</dbReference>
<dbReference type="InterPro" id="IPR007892">
    <property type="entry name" value="CHASE4"/>
</dbReference>
<dbReference type="Gene3D" id="6.10.340.10">
    <property type="match status" value="1"/>
</dbReference>
<evidence type="ECO:0000313" key="6">
    <source>
        <dbReference type="EMBL" id="PRC92258.1"/>
    </source>
</evidence>
<feature type="transmembrane region" description="Helical" evidence="3">
    <location>
        <begin position="277"/>
        <end position="298"/>
    </location>
</feature>
<sequence length="520" mass="57859">MGLRGKMFGLFLIGFGLMTIIVMTLLYSNLLHGFMAIERTQATEQMTQLARNLDSELDRLNQINGDWANWDDMVSYTQQPTHGFIEHQLNSAELQTVGLKFIFILDKQDNILFSNATNLVTGAMESASTFDPILANIKVRLHPESAPDNGRTCGLDNSTAGPVLVCWQQIHQTDHSGKPMGCLVVGQLLNSTILKRIQDQSGLKFELMPQTIRATEPPHSIKASIEPEMLEFSQSAPNILSAHLYNIVGQPILIARLQFSREVGQLGNDIIWKVMRVVLLVTALTGLTLLAGIHFLVIRRLRKMKIELNSIWRNGRWAGRLDTPKNKDELNELAHSINRMLALIRKQMGILESIAHTDALTQIANRRAFDQRMAIEMSLHKRNQTPLSLLLIDVDYFKRYNDYYGHPAGDEVLKEIGKLLIQVACRPSDLPARIGGEEFAVILPATDLAGAGHVAEKIRVHLAELKLAHADSPASDYVTISIGATIAGEEDLASFIQRADKATYQAKQSGRNKINVLPAV</sequence>